<feature type="transmembrane region" description="Helical" evidence="2">
    <location>
        <begin position="164"/>
        <end position="186"/>
    </location>
</feature>
<dbReference type="RefSeq" id="XP_066631771.1">
    <property type="nucleotide sequence ID" value="XM_066777676.1"/>
</dbReference>
<feature type="transmembrane region" description="Helical" evidence="2">
    <location>
        <begin position="216"/>
        <end position="245"/>
    </location>
</feature>
<feature type="compositionally biased region" description="Pro residues" evidence="1">
    <location>
        <begin position="47"/>
        <end position="56"/>
    </location>
</feature>
<proteinExistence type="predicted"/>
<feature type="region of interest" description="Disordered" evidence="1">
    <location>
        <begin position="25"/>
        <end position="59"/>
    </location>
</feature>
<accession>A0ABR3CDS1</accession>
<feature type="transmembrane region" description="Helical" evidence="2">
    <location>
        <begin position="310"/>
        <end position="332"/>
    </location>
</feature>
<name>A0ABR3CDS1_9PEZI</name>
<sequence>MAHQTYAGMDQRYYYYTHLDPRTSSTTTTLTGTSTTTRHSRSSTRKPTPPPPPPPLNRDLSTRNVCAVFLGLAWTTGLAAVGGGLYILHAHRWTERPPLVFRLPEVVKQLAPLALNLWLTLLMDALGYVHATSLKWALARDGRLAFNSNLRLFTAARSSVPNAWYANVAMLVAMVVAYASSSLLLVNAYDERDHRDGDDRLIDFERLRNMWSVEEAAIGVSGTSAVCLGAALLVQAFVATCALAFTRCPTWSSSPFDAVIACEEIAAEGIKHQPNRCLLGVCDAAHASVAVRPRSHQRPSWSAHKEVRRVVWLLWALAAVTLVGAVPVELVARRNGEPGVELGGELGAFGDAGAVLLKTLVFAALQAGVTLGLHCAELLVNLTRDELAWRRAASRHGYHLESYDAVWAAIASWQAFVLFLAKPAIHWVFGLAVTVEYSWVYVKGQPFFYLAGAAAALAAYITLLSLWRPKGPQPAAYGHIQTLTNLIDEWSPVLYWGHKVSGPTCHAGTSSRPMADIEMNQLYAGDT</sequence>
<reference evidence="3 4" key="1">
    <citation type="submission" date="2024-02" db="EMBL/GenBank/DDBJ databases">
        <title>De novo assembly and annotation of 12 fungi associated with fruit tree decline syndrome in Ontario, Canada.</title>
        <authorList>
            <person name="Sulman M."/>
            <person name="Ellouze W."/>
            <person name="Ilyukhin E."/>
        </authorList>
    </citation>
    <scope>NUCLEOTIDE SEQUENCE [LARGE SCALE GENOMIC DNA]</scope>
    <source>
        <strain evidence="3 4">FDS-637</strain>
    </source>
</reference>
<feature type="transmembrane region" description="Helical" evidence="2">
    <location>
        <begin position="447"/>
        <end position="467"/>
    </location>
</feature>
<protein>
    <submittedName>
        <fullName evidence="3">Uncharacterized protein</fullName>
    </submittedName>
</protein>
<keyword evidence="2" id="KW-0472">Membrane</keyword>
<dbReference type="Proteomes" id="UP001430584">
    <property type="component" value="Unassembled WGS sequence"/>
</dbReference>
<organism evidence="3 4">
    <name type="scientific">Diplodia seriata</name>
    <dbReference type="NCBI Taxonomy" id="420778"/>
    <lineage>
        <taxon>Eukaryota</taxon>
        <taxon>Fungi</taxon>
        <taxon>Dikarya</taxon>
        <taxon>Ascomycota</taxon>
        <taxon>Pezizomycotina</taxon>
        <taxon>Dothideomycetes</taxon>
        <taxon>Dothideomycetes incertae sedis</taxon>
        <taxon>Botryosphaeriales</taxon>
        <taxon>Botryosphaeriaceae</taxon>
        <taxon>Diplodia</taxon>
    </lineage>
</organism>
<dbReference type="GeneID" id="92010330"/>
<evidence type="ECO:0000256" key="2">
    <source>
        <dbReference type="SAM" id="Phobius"/>
    </source>
</evidence>
<keyword evidence="2" id="KW-0812">Transmembrane</keyword>
<dbReference type="EMBL" id="JAJVCZ030000006">
    <property type="protein sequence ID" value="KAL0258742.1"/>
    <property type="molecule type" value="Genomic_DNA"/>
</dbReference>
<feature type="compositionally biased region" description="Low complexity" evidence="1">
    <location>
        <begin position="25"/>
        <end position="37"/>
    </location>
</feature>
<evidence type="ECO:0000313" key="3">
    <source>
        <dbReference type="EMBL" id="KAL0258742.1"/>
    </source>
</evidence>
<gene>
    <name evidence="3" type="ORF">SLS55_006245</name>
</gene>
<feature type="transmembrane region" description="Helical" evidence="2">
    <location>
        <begin position="67"/>
        <end position="89"/>
    </location>
</feature>
<keyword evidence="2" id="KW-1133">Transmembrane helix</keyword>
<evidence type="ECO:0000313" key="4">
    <source>
        <dbReference type="Proteomes" id="UP001430584"/>
    </source>
</evidence>
<feature type="transmembrane region" description="Helical" evidence="2">
    <location>
        <begin position="110"/>
        <end position="131"/>
    </location>
</feature>
<keyword evidence="4" id="KW-1185">Reference proteome</keyword>
<evidence type="ECO:0000256" key="1">
    <source>
        <dbReference type="SAM" id="MobiDB-lite"/>
    </source>
</evidence>
<feature type="transmembrane region" description="Helical" evidence="2">
    <location>
        <begin position="405"/>
        <end position="427"/>
    </location>
</feature>
<comment type="caution">
    <text evidence="3">The sequence shown here is derived from an EMBL/GenBank/DDBJ whole genome shotgun (WGS) entry which is preliminary data.</text>
</comment>